<gene>
    <name evidence="1" type="ORF">PC117_g27073</name>
</gene>
<proteinExistence type="predicted"/>
<sequence length="85" mass="9366">MTGLVERRRRWFVCCLSKRKLDGIASTRCVQVLYAKISINNGPALPTFTPPNATLDLIMTPRKGDSVLAPATTKNAPELQTLKLP</sequence>
<comment type="caution">
    <text evidence="1">The sequence shown here is derived from an EMBL/GenBank/DDBJ whole genome shotgun (WGS) entry which is preliminary data.</text>
</comment>
<dbReference type="EMBL" id="RCMK01002943">
    <property type="protein sequence ID" value="KAG2877523.1"/>
    <property type="molecule type" value="Genomic_DNA"/>
</dbReference>
<accession>A0A8T1AF41</accession>
<evidence type="ECO:0000313" key="2">
    <source>
        <dbReference type="Proteomes" id="UP000736787"/>
    </source>
</evidence>
<reference evidence="1" key="1">
    <citation type="submission" date="2018-10" db="EMBL/GenBank/DDBJ databases">
        <title>Effector identification in a new, highly contiguous assembly of the strawberry crown rot pathogen Phytophthora cactorum.</title>
        <authorList>
            <person name="Armitage A.D."/>
            <person name="Nellist C.F."/>
            <person name="Bates H."/>
            <person name="Vickerstaff R.J."/>
            <person name="Harrison R.J."/>
        </authorList>
    </citation>
    <scope>NUCLEOTIDE SEQUENCE</scope>
    <source>
        <strain evidence="1">4040</strain>
    </source>
</reference>
<dbReference type="Proteomes" id="UP000736787">
    <property type="component" value="Unassembled WGS sequence"/>
</dbReference>
<evidence type="ECO:0000313" key="1">
    <source>
        <dbReference type="EMBL" id="KAG2877523.1"/>
    </source>
</evidence>
<name>A0A8T1AF41_9STRA</name>
<protein>
    <submittedName>
        <fullName evidence="1">Uncharacterized protein</fullName>
    </submittedName>
</protein>
<organism evidence="1 2">
    <name type="scientific">Phytophthora cactorum</name>
    <dbReference type="NCBI Taxonomy" id="29920"/>
    <lineage>
        <taxon>Eukaryota</taxon>
        <taxon>Sar</taxon>
        <taxon>Stramenopiles</taxon>
        <taxon>Oomycota</taxon>
        <taxon>Peronosporomycetes</taxon>
        <taxon>Peronosporales</taxon>
        <taxon>Peronosporaceae</taxon>
        <taxon>Phytophthora</taxon>
    </lineage>
</organism>
<dbReference type="AlphaFoldDB" id="A0A8T1AF41"/>